<dbReference type="SUPFAM" id="SSF143456">
    <property type="entry name" value="VC0467-like"/>
    <property type="match status" value="1"/>
</dbReference>
<dbReference type="Pfam" id="PF02622">
    <property type="entry name" value="DUF179"/>
    <property type="match status" value="1"/>
</dbReference>
<dbReference type="PANTHER" id="PTHR31984">
    <property type="entry name" value="TRANSPORTER, PUTATIVE (DUF179)-RELATED"/>
    <property type="match status" value="1"/>
</dbReference>
<feature type="compositionally biased region" description="Basic and acidic residues" evidence="1">
    <location>
        <begin position="498"/>
        <end position="511"/>
    </location>
</feature>
<gene>
    <name evidence="3" type="ORF">OLC1_LOCUS11936</name>
</gene>
<accession>A0AAV1D7I7</accession>
<evidence type="ECO:0000313" key="3">
    <source>
        <dbReference type="EMBL" id="CAI9102612.1"/>
    </source>
</evidence>
<dbReference type="EMBL" id="OX459121">
    <property type="protein sequence ID" value="CAI9102612.1"/>
    <property type="molecule type" value="Genomic_DNA"/>
</dbReference>
<feature type="region of interest" description="Disordered" evidence="1">
    <location>
        <begin position="498"/>
        <end position="535"/>
    </location>
</feature>
<feature type="signal peptide" evidence="2">
    <location>
        <begin position="1"/>
        <end position="19"/>
    </location>
</feature>
<dbReference type="Proteomes" id="UP001161247">
    <property type="component" value="Chromosome 4"/>
</dbReference>
<keyword evidence="4" id="KW-1185">Reference proteome</keyword>
<evidence type="ECO:0000313" key="4">
    <source>
        <dbReference type="Proteomes" id="UP001161247"/>
    </source>
</evidence>
<dbReference type="InterPro" id="IPR036249">
    <property type="entry name" value="Thioredoxin-like_sf"/>
</dbReference>
<organism evidence="3 4">
    <name type="scientific">Oldenlandia corymbosa var. corymbosa</name>
    <dbReference type="NCBI Taxonomy" id="529605"/>
    <lineage>
        <taxon>Eukaryota</taxon>
        <taxon>Viridiplantae</taxon>
        <taxon>Streptophyta</taxon>
        <taxon>Embryophyta</taxon>
        <taxon>Tracheophyta</taxon>
        <taxon>Spermatophyta</taxon>
        <taxon>Magnoliopsida</taxon>
        <taxon>eudicotyledons</taxon>
        <taxon>Gunneridae</taxon>
        <taxon>Pentapetalae</taxon>
        <taxon>asterids</taxon>
        <taxon>lamiids</taxon>
        <taxon>Gentianales</taxon>
        <taxon>Rubiaceae</taxon>
        <taxon>Rubioideae</taxon>
        <taxon>Spermacoceae</taxon>
        <taxon>Hedyotis-Oldenlandia complex</taxon>
        <taxon>Oldenlandia</taxon>
    </lineage>
</organism>
<keyword evidence="2" id="KW-0732">Signal</keyword>
<feature type="chain" id="PRO_5043381935" evidence="2">
    <location>
        <begin position="20"/>
        <end position="1068"/>
    </location>
</feature>
<proteinExistence type="predicted"/>
<dbReference type="SUPFAM" id="SSF52833">
    <property type="entry name" value="Thioredoxin-like"/>
    <property type="match status" value="2"/>
</dbReference>
<dbReference type="AlphaFoldDB" id="A0AAV1D7I7"/>
<reference evidence="3" key="1">
    <citation type="submission" date="2023-03" db="EMBL/GenBank/DDBJ databases">
        <authorList>
            <person name="Julca I."/>
        </authorList>
    </citation>
    <scope>NUCLEOTIDE SEQUENCE</scope>
</reference>
<dbReference type="PANTHER" id="PTHR31984:SF12">
    <property type="entry name" value="THIOREDOXIN DOMAIN-CONTAINING PROTEIN"/>
    <property type="match status" value="1"/>
</dbReference>
<sequence>MRKLSLFLFLLLMASMVLPLVLPIQAVDSEESIGMKNSPSVQWEVLTKSNYSSEIRRHAHILLMITVPWCGESRSLKKELVNVIQREPERFGTLKLMLVYRNNERMLANALGASEGITVLYFHHSVSYKYGGRLRVQNLLASIHSVMSAPPDELPLKFLKTPYELRNFFDSTDKAMLLLDFCGWTPKLLVKGSVEESNGTQVWEEKKQKASEDGQMSCNVNDGFSAFPSFADFILRTDGILQGAENTSFGEGFSCTLDELQRLESFFPKFIKLARDFFLPPERQGFGVVSERSLLSDLVSNASASWLLKLYAAGCPSCSRIVGEGDDLKVAIETQDSIVKELRDDAHDVPTLPANGVSVILFIDRSSESLSVWKKSMEALHTFRDFALQFQNSNQNCGKVENASFETYKTMGPPKVLNPQLFSSLQSLNQKDKTSIMILNDGRQISLQNFISDLRGSSLPEVLANLLQDKNKSKFSSLAKDAGFQLLSNDFEIKGTDDIQSQREPEPHASEGLEVSPGVDHRDIANPDKDSKLPIPGAFPIMKDEETSPAGAGSLQQVGNSNPLQRIEKSSEILFNIHTSKVDSYSEDSNFEDERLAGVNEQIQQKSCSISFFFSDGGFRLLKALTAAHREIPSLVIVDPMARRHFILPESDISNISLLSDFLDRFLNGSLLPYQQSEHFVQSPREAPNPPFVNLDFHEADPIPRVTANTFAEMVIGNESYSKADNAWNTDVVVLFTNSWCGFCQRMETVVREAYRAIKGYANMLTMRSSESLLLNKDNSRVHLKVPLIFLMDCTLNDCSLMLKTTVQREVYPSVVLFPAGQKNAIIYKGDVAVFDVIKFLSDEGTLVNEKGVPWLGVEQGGDVSGTDPIYPPTYHEVLLKDQTSEMVVTQHRRGHSLSGLHESTPQVLTGSILTATDKLMNAHPFDESRILIVKVDEAMGFEGLILNKHIHWESLEELDENMKMLKDAPLSYGGPVMKHGMPLVALAQASKINQHVQEILPDVYFFDQPATLQLIEKLKLGNESVHGYWFFLGFSNWGREQLFQEIAEGAWDVSIGAVEHLDWPEVS</sequence>
<feature type="compositionally biased region" description="Basic and acidic residues" evidence="1">
    <location>
        <begin position="519"/>
        <end position="532"/>
    </location>
</feature>
<dbReference type="Gene3D" id="3.40.30.10">
    <property type="entry name" value="Glutaredoxin"/>
    <property type="match status" value="2"/>
</dbReference>
<evidence type="ECO:0000256" key="1">
    <source>
        <dbReference type="SAM" id="MobiDB-lite"/>
    </source>
</evidence>
<protein>
    <submittedName>
        <fullName evidence="3">OLC1v1000911C1</fullName>
    </submittedName>
</protein>
<dbReference type="InterPro" id="IPR003774">
    <property type="entry name" value="AlgH-like"/>
</dbReference>
<evidence type="ECO:0000256" key="2">
    <source>
        <dbReference type="SAM" id="SignalP"/>
    </source>
</evidence>
<name>A0AAV1D7I7_OLDCO</name>
<dbReference type="Gene3D" id="3.40.1740.10">
    <property type="entry name" value="VC0467-like"/>
    <property type="match status" value="1"/>
</dbReference>